<dbReference type="InterPro" id="IPR026992">
    <property type="entry name" value="DIOX_N"/>
</dbReference>
<feature type="compositionally biased region" description="Polar residues" evidence="5">
    <location>
        <begin position="1"/>
        <end position="19"/>
    </location>
</feature>
<keyword evidence="3" id="KW-0862">Zinc</keyword>
<dbReference type="PROSITE" id="PS51471">
    <property type="entry name" value="FE2OG_OXY"/>
    <property type="match status" value="1"/>
</dbReference>
<dbReference type="PANTHER" id="PTHR46405">
    <property type="entry name" value="OS05G0141500 PROTEIN"/>
    <property type="match status" value="1"/>
</dbReference>
<keyword evidence="1" id="KW-0479">Metal-binding</keyword>
<dbReference type="GO" id="GO:0008270">
    <property type="term" value="F:zinc ion binding"/>
    <property type="evidence" value="ECO:0007669"/>
    <property type="project" value="UniProtKB-KW"/>
</dbReference>
<dbReference type="Gene3D" id="1.10.8.10">
    <property type="entry name" value="DNA helicase RuvA subunit, C-terminal domain"/>
    <property type="match status" value="1"/>
</dbReference>
<dbReference type="InterPro" id="IPR005123">
    <property type="entry name" value="Oxoglu/Fe-dep_dioxygenase_dom"/>
</dbReference>
<gene>
    <name evidence="8" type="ORF">CTI12_AA279470</name>
</gene>
<keyword evidence="4" id="KW-0175">Coiled coil</keyword>
<dbReference type="Gene3D" id="1.10.533.10">
    <property type="entry name" value="Death Domain, Fas"/>
    <property type="match status" value="1"/>
</dbReference>
<keyword evidence="2" id="KW-0408">Iron</keyword>
<feature type="domain" description="RING-type" evidence="6">
    <location>
        <begin position="1300"/>
        <end position="1340"/>
    </location>
</feature>
<evidence type="ECO:0000259" key="6">
    <source>
        <dbReference type="PROSITE" id="PS50089"/>
    </source>
</evidence>
<organism evidence="8 9">
    <name type="scientific">Artemisia annua</name>
    <name type="common">Sweet wormwood</name>
    <dbReference type="NCBI Taxonomy" id="35608"/>
    <lineage>
        <taxon>Eukaryota</taxon>
        <taxon>Viridiplantae</taxon>
        <taxon>Streptophyta</taxon>
        <taxon>Embryophyta</taxon>
        <taxon>Tracheophyta</taxon>
        <taxon>Spermatophyta</taxon>
        <taxon>Magnoliopsida</taxon>
        <taxon>eudicotyledons</taxon>
        <taxon>Gunneridae</taxon>
        <taxon>Pentapetalae</taxon>
        <taxon>asterids</taxon>
        <taxon>campanulids</taxon>
        <taxon>Asterales</taxon>
        <taxon>Asteraceae</taxon>
        <taxon>Asteroideae</taxon>
        <taxon>Anthemideae</taxon>
        <taxon>Artemisiinae</taxon>
        <taxon>Artemisia</taxon>
    </lineage>
</organism>
<dbReference type="InterPro" id="IPR046527">
    <property type="entry name" value="PIR2-like_helical"/>
</dbReference>
<dbReference type="InterPro" id="IPR044861">
    <property type="entry name" value="IPNS-like_FE2OG_OXY"/>
</dbReference>
<evidence type="ECO:0000256" key="3">
    <source>
        <dbReference type="PROSITE-ProRule" id="PRU00175"/>
    </source>
</evidence>
<evidence type="ECO:0000313" key="8">
    <source>
        <dbReference type="EMBL" id="PWA71567.1"/>
    </source>
</evidence>
<evidence type="ECO:0000256" key="2">
    <source>
        <dbReference type="ARBA" id="ARBA00023004"/>
    </source>
</evidence>
<reference evidence="8 9" key="1">
    <citation type="journal article" date="2018" name="Mol. Plant">
        <title>The genome of Artemisia annua provides insight into the evolution of Asteraceae family and artemisinin biosynthesis.</title>
        <authorList>
            <person name="Shen Q."/>
            <person name="Zhang L."/>
            <person name="Liao Z."/>
            <person name="Wang S."/>
            <person name="Yan T."/>
            <person name="Shi P."/>
            <person name="Liu M."/>
            <person name="Fu X."/>
            <person name="Pan Q."/>
            <person name="Wang Y."/>
            <person name="Lv Z."/>
            <person name="Lu X."/>
            <person name="Zhang F."/>
            <person name="Jiang W."/>
            <person name="Ma Y."/>
            <person name="Chen M."/>
            <person name="Hao X."/>
            <person name="Li L."/>
            <person name="Tang Y."/>
            <person name="Lv G."/>
            <person name="Zhou Y."/>
            <person name="Sun X."/>
            <person name="Brodelius P.E."/>
            <person name="Rose J.K.C."/>
            <person name="Tang K."/>
        </authorList>
    </citation>
    <scope>NUCLEOTIDE SEQUENCE [LARGE SCALE GENOMIC DNA]</scope>
    <source>
        <strain evidence="9">cv. Huhao1</strain>
        <tissue evidence="8">Leaf</tissue>
    </source>
</reference>
<feature type="region of interest" description="Disordered" evidence="5">
    <location>
        <begin position="1"/>
        <end position="37"/>
    </location>
</feature>
<dbReference type="InterPro" id="IPR001841">
    <property type="entry name" value="Znf_RING"/>
</dbReference>
<dbReference type="InterPro" id="IPR027443">
    <property type="entry name" value="IPNS-like_sf"/>
</dbReference>
<dbReference type="EMBL" id="PKPP01003059">
    <property type="protein sequence ID" value="PWA71567.1"/>
    <property type="molecule type" value="Genomic_DNA"/>
</dbReference>
<evidence type="ECO:0000313" key="9">
    <source>
        <dbReference type="Proteomes" id="UP000245207"/>
    </source>
</evidence>
<dbReference type="InterPro" id="IPR011029">
    <property type="entry name" value="DEATH-like_dom_sf"/>
</dbReference>
<dbReference type="SUPFAM" id="SSF51197">
    <property type="entry name" value="Clavaminate synthase-like"/>
    <property type="match status" value="2"/>
</dbReference>
<evidence type="ECO:0000256" key="5">
    <source>
        <dbReference type="SAM" id="MobiDB-lite"/>
    </source>
</evidence>
<dbReference type="PROSITE" id="PS50089">
    <property type="entry name" value="ZF_RING_2"/>
    <property type="match status" value="1"/>
</dbReference>
<dbReference type="Pfam" id="PF03171">
    <property type="entry name" value="2OG-FeII_Oxy"/>
    <property type="match status" value="1"/>
</dbReference>
<comment type="caution">
    <text evidence="8">The sequence shown here is derived from an EMBL/GenBank/DDBJ whole genome shotgun (WGS) entry which is preliminary data.</text>
</comment>
<dbReference type="PRINTS" id="PR00682">
    <property type="entry name" value="IPNSYNTHASE"/>
</dbReference>
<dbReference type="Pfam" id="PF14226">
    <property type="entry name" value="DIOX_N"/>
    <property type="match status" value="2"/>
</dbReference>
<dbReference type="Gene3D" id="2.60.120.330">
    <property type="entry name" value="B-lactam Antibiotic, Isopenicillin N Synthase, Chain"/>
    <property type="match status" value="2"/>
</dbReference>
<evidence type="ECO:0000256" key="4">
    <source>
        <dbReference type="SAM" id="Coils"/>
    </source>
</evidence>
<dbReference type="Pfam" id="PF20235">
    <property type="entry name" value="PIR2-like_helical"/>
    <property type="match status" value="1"/>
</dbReference>
<evidence type="ECO:0000256" key="1">
    <source>
        <dbReference type="ARBA" id="ARBA00022723"/>
    </source>
</evidence>
<keyword evidence="3" id="KW-0863">Zinc-finger</keyword>
<dbReference type="Gene3D" id="1.10.1170.10">
    <property type="entry name" value="Inhibitor Of Apoptosis Protein (2mihbC-IAP-1), Chain A"/>
    <property type="match status" value="1"/>
</dbReference>
<dbReference type="GO" id="GO:0016705">
    <property type="term" value="F:oxidoreductase activity, acting on paired donors, with incorporation or reduction of molecular oxygen"/>
    <property type="evidence" value="ECO:0007669"/>
    <property type="project" value="UniProtKB-ARBA"/>
</dbReference>
<feature type="coiled-coil region" evidence="4">
    <location>
        <begin position="1035"/>
        <end position="1118"/>
    </location>
</feature>
<dbReference type="STRING" id="35608.A0A2U1NDL3"/>
<dbReference type="Proteomes" id="UP000245207">
    <property type="component" value="Unassembled WGS sequence"/>
</dbReference>
<accession>A0A2U1NDL3</accession>
<dbReference type="CDD" id="cd23128">
    <property type="entry name" value="RING-HC_MIP1-like"/>
    <property type="match status" value="1"/>
</dbReference>
<keyword evidence="9" id="KW-1185">Reference proteome</keyword>
<dbReference type="OrthoDB" id="774873at2759"/>
<dbReference type="Pfam" id="PF13920">
    <property type="entry name" value="zf-C3HC4_3"/>
    <property type="match status" value="1"/>
</dbReference>
<feature type="coiled-coil region" evidence="4">
    <location>
        <begin position="1147"/>
        <end position="1245"/>
    </location>
</feature>
<proteinExistence type="predicted"/>
<feature type="domain" description="Fe2OG dioxygenase" evidence="7">
    <location>
        <begin position="388"/>
        <end position="488"/>
    </location>
</feature>
<sequence>MASVVAKTSSNISGSTTMVQEKGSRNKRKFRADPPPATELKSECLGYEFSAESFVTHEHVNGCDMCCFGRESVDPVELDLGLSCSVGGTGGLSNGNRAEIEVSDEFHDADWSDLTESQLEELVLANLDTIFNLMILVEDNNNWRMILDNSDEVGNNCILVFSLLDKPMVVDDNIRFGVIIFMNSTKIYDISSACRDWGAFHVVNHGVEKKLLDEIRRNGLGFFEEMSMEEKMKYGCEAGSAASQGYGNDISSACRDWGAFHVVNHGVEKKLLDEIRRNGLGFFEEMSMEEKMKYGCEAGSAASQGYGSKMLVADGGNDGVLDWRDYFDHHTFPLSRRDPSRWPHFPNSYREVVAEYSDQMKILAQKLLGLISTSLGLSSSFIEDAMGELYQNITISYYPSCPQPELTLGLQSHSDMGFITLLIQDDVAGLQVLKDDQWVTVDPVSHAILVILGDQTEIITNGIYKSSVHRAITNANKARLSVATFHDPAKTTTVSPAFKPPRYNQVVYGDYVKSWYTKGPNEKGSRNKRKFRADPPPATELKSECLGYEFSAESFVTHEHVNGCDMCCFGRESVDPVELDLGLSCSVGGTGGLSNGNRAEIEVSDEFHDADWSDLTESQLEELVLANLDTIFKSAIKKIVSFGYTKDVATKAVLRSGLCYGCKDAVSNIVNNTLVFLRNGQEVDSLREHHFEDLHQMEKYILAELVCVVREVRPFFSTGDAMWCLLVSDMNVSHACTMDSEALSSLVGDGPSNGCVSDTNGIPQKSNHSSLCAHSSSLEPHVTSSITPVTPSKTEVSHPKPKAPFVLNKFASEKENHVSTHRIVSKSFSPSSQNHEEKVGGRKITGINKRESILRQKSVHLEKSYRTYGSKGVSRSGKLTNFGGLLLDKKLKSVSESTGINLKNISLKMSKGSITDNGPTQIGLAPSAVFKTEIIDNSISALPKKNTPVISPSVDNPPVLLASETELSLSHPPKPNVTPVPEVSTPSFSAKPYDKSFQQRISHAKKDETIMKLVPRVHELQNQLQEWTEWANQKVMQAARRLGKDKAELKTLRQEKEEVERLKKEKQTLEDNTMKKLSEMENALCKASGQVERANSAVRQLKVENNHLRHEMEAANVRAAESAASCEEVSKREKKTLMQFQSWEKLKSLFQEELIAEKRKLTQLEQDLEVAKEQRDQLETRWKQEEKAKEDLVSQATSYRIGRLEAESSAKLREDLTRLKADKSLQRYKQDIEKLEKEISLMSLKSDSLKIAALRGGIDGSYASKLTDIKTTPSQQESQAPLIPKMADNFYGGVKRERECVMCLSEEMSVVFLPCAHQVVCKTCNELHEKQGMKDCPSCRGPIQRRICVRYARS</sequence>
<evidence type="ECO:0000259" key="7">
    <source>
        <dbReference type="PROSITE" id="PS51471"/>
    </source>
</evidence>
<name>A0A2U1NDL3_ARTAN</name>
<dbReference type="PANTHER" id="PTHR46405:SF2">
    <property type="entry name" value="OS05G0141500 PROTEIN"/>
    <property type="match status" value="1"/>
</dbReference>
<feature type="region of interest" description="Disordered" evidence="5">
    <location>
        <begin position="968"/>
        <end position="991"/>
    </location>
</feature>
<protein>
    <submittedName>
        <fullName evidence="8">Zinc finger, RING/FYVE/PHD-type</fullName>
    </submittedName>
</protein>
<dbReference type="InterPro" id="IPR046934">
    <property type="entry name" value="PIR2-like"/>
</dbReference>
<dbReference type="SUPFAM" id="SSF57850">
    <property type="entry name" value="RING/U-box"/>
    <property type="match status" value="1"/>
</dbReference>